<keyword evidence="2 3" id="KW-0378">Hydrolase</keyword>
<evidence type="ECO:0000313" key="6">
    <source>
        <dbReference type="Proteomes" id="UP000034176"/>
    </source>
</evidence>
<name>A0A0G0DSP4_9BACT</name>
<dbReference type="InterPro" id="IPR020084">
    <property type="entry name" value="NUDIX_hydrolase_CS"/>
</dbReference>
<dbReference type="Gene3D" id="3.90.79.10">
    <property type="entry name" value="Nucleoside Triphosphate Pyrophosphohydrolase"/>
    <property type="match status" value="1"/>
</dbReference>
<dbReference type="AlphaFoldDB" id="A0A0G0DSP4"/>
<organism evidence="5 6">
    <name type="scientific">Candidatus Gottesmanbacteria bacterium GW2011_GWA1_34_13</name>
    <dbReference type="NCBI Taxonomy" id="1618434"/>
    <lineage>
        <taxon>Bacteria</taxon>
        <taxon>Candidatus Gottesmaniibacteriota</taxon>
    </lineage>
</organism>
<dbReference type="EMBL" id="LBPN01000022">
    <property type="protein sequence ID" value="KKP58107.1"/>
    <property type="molecule type" value="Genomic_DNA"/>
</dbReference>
<dbReference type="Pfam" id="PF00293">
    <property type="entry name" value="NUDIX"/>
    <property type="match status" value="1"/>
</dbReference>
<dbReference type="PANTHER" id="PTHR43046:SF14">
    <property type="entry name" value="MUTT_NUDIX FAMILY PROTEIN"/>
    <property type="match status" value="1"/>
</dbReference>
<proteinExistence type="inferred from homology"/>
<evidence type="ECO:0000256" key="3">
    <source>
        <dbReference type="RuleBase" id="RU003476"/>
    </source>
</evidence>
<evidence type="ECO:0000256" key="2">
    <source>
        <dbReference type="ARBA" id="ARBA00022801"/>
    </source>
</evidence>
<dbReference type="PROSITE" id="PS00893">
    <property type="entry name" value="NUDIX_BOX"/>
    <property type="match status" value="1"/>
</dbReference>
<comment type="caution">
    <text evidence="5">The sequence shown here is derived from an EMBL/GenBank/DDBJ whole genome shotgun (WGS) entry which is preliminary data.</text>
</comment>
<protein>
    <submittedName>
        <fullName evidence="5">NUDIX hydrolase</fullName>
    </submittedName>
</protein>
<dbReference type="SUPFAM" id="SSF55811">
    <property type="entry name" value="Nudix"/>
    <property type="match status" value="1"/>
</dbReference>
<dbReference type="GO" id="GO:0016787">
    <property type="term" value="F:hydrolase activity"/>
    <property type="evidence" value="ECO:0007669"/>
    <property type="project" value="UniProtKB-KW"/>
</dbReference>
<comment type="cofactor">
    <cofactor evidence="1">
        <name>Mg(2+)</name>
        <dbReference type="ChEBI" id="CHEBI:18420"/>
    </cofactor>
</comment>
<dbReference type="InterPro" id="IPR015797">
    <property type="entry name" value="NUDIX_hydrolase-like_dom_sf"/>
</dbReference>
<gene>
    <name evidence="5" type="ORF">UR52_C0022G0014</name>
</gene>
<evidence type="ECO:0000256" key="1">
    <source>
        <dbReference type="ARBA" id="ARBA00001946"/>
    </source>
</evidence>
<dbReference type="PRINTS" id="PR00502">
    <property type="entry name" value="NUDIXFAMILY"/>
</dbReference>
<evidence type="ECO:0000259" key="4">
    <source>
        <dbReference type="PROSITE" id="PS51462"/>
    </source>
</evidence>
<dbReference type="InterPro" id="IPR020476">
    <property type="entry name" value="Nudix_hydrolase"/>
</dbReference>
<feature type="domain" description="Nudix hydrolase" evidence="4">
    <location>
        <begin position="13"/>
        <end position="143"/>
    </location>
</feature>
<comment type="similarity">
    <text evidence="3">Belongs to the Nudix hydrolase family.</text>
</comment>
<dbReference type="PROSITE" id="PS51462">
    <property type="entry name" value="NUDIX"/>
    <property type="match status" value="1"/>
</dbReference>
<dbReference type="InterPro" id="IPR000086">
    <property type="entry name" value="NUDIX_hydrolase_dom"/>
</dbReference>
<dbReference type="PANTHER" id="PTHR43046">
    <property type="entry name" value="GDP-MANNOSE MANNOSYL HYDROLASE"/>
    <property type="match status" value="1"/>
</dbReference>
<dbReference type="STRING" id="1618434.UR52_C0022G0014"/>
<reference evidence="5 6" key="1">
    <citation type="journal article" date="2015" name="Nature">
        <title>rRNA introns, odd ribosomes, and small enigmatic genomes across a large radiation of phyla.</title>
        <authorList>
            <person name="Brown C.T."/>
            <person name="Hug L.A."/>
            <person name="Thomas B.C."/>
            <person name="Sharon I."/>
            <person name="Castelle C.J."/>
            <person name="Singh A."/>
            <person name="Wilkins M.J."/>
            <person name="Williams K.H."/>
            <person name="Banfield J.F."/>
        </authorList>
    </citation>
    <scope>NUCLEOTIDE SEQUENCE [LARGE SCALE GENOMIC DNA]</scope>
</reference>
<sequence>MEGKANKTMEKTYPQPVVGAFIVNRQNQLLLIKSHKWGGVMWSVPGGRVEVGETIKHAVEREILEEVGLKAKLVKVFAVFDAINPKNFFRKAHFIFLECYCKTENNNFQLDQKEIQEAKWFDLEKLKNLNIEPFTQKAINELKKNL</sequence>
<evidence type="ECO:0000313" key="5">
    <source>
        <dbReference type="EMBL" id="KKP58107.1"/>
    </source>
</evidence>
<accession>A0A0G0DSP4</accession>
<dbReference type="Proteomes" id="UP000034176">
    <property type="component" value="Unassembled WGS sequence"/>
</dbReference>